<dbReference type="InterPro" id="IPR001509">
    <property type="entry name" value="Epimerase_deHydtase"/>
</dbReference>
<dbReference type="CDD" id="cd08946">
    <property type="entry name" value="SDR_e"/>
    <property type="match status" value="1"/>
</dbReference>
<dbReference type="RefSeq" id="WP_168296105.1">
    <property type="nucleotide sequence ID" value="NZ_CP071604.1"/>
</dbReference>
<organism evidence="2 3">
    <name type="scientific">Rhizobium binae</name>
    <dbReference type="NCBI Taxonomy" id="1138190"/>
    <lineage>
        <taxon>Bacteria</taxon>
        <taxon>Pseudomonadati</taxon>
        <taxon>Pseudomonadota</taxon>
        <taxon>Alphaproteobacteria</taxon>
        <taxon>Hyphomicrobiales</taxon>
        <taxon>Rhizobiaceae</taxon>
        <taxon>Rhizobium/Agrobacterium group</taxon>
        <taxon>Rhizobium</taxon>
    </lineage>
</organism>
<gene>
    <name evidence="2" type="ORF">ABID08_003302</name>
</gene>
<keyword evidence="3" id="KW-1185">Reference proteome</keyword>
<dbReference type="PANTHER" id="PTHR43245">
    <property type="entry name" value="BIFUNCTIONAL POLYMYXIN RESISTANCE PROTEIN ARNA"/>
    <property type="match status" value="1"/>
</dbReference>
<comment type="caution">
    <text evidence="2">The sequence shown here is derived from an EMBL/GenBank/DDBJ whole genome shotgun (WGS) entry which is preliminary data.</text>
</comment>
<sequence>MKVLVSGGTGLVGRYVVEELLTAGYHVIVGGRRAPHPRLFSSPVEFASLSLDPDKDQIDIFNDAYFFVHAAFSHIPGRYRGGEGDDPKTFHRLNLDGTVRLFEAARRAGTRRCVFLSSRAVYGDHPAGTELTETMLPKPQTLYGQIKLDAEGALTHLSTPGFAGVSLRATGIYGDFSPNKWDGLIDDYRAGRPVAPRAGTEVHGRDLGRAVRLMLETESTRISGEVFNVSDIVVDTRDILAPVQRETGCRHALPAPAARTALNPMSTAKIRTLGWMPGGIPLFEETMRQLAAALPMSPAHESTQER</sequence>
<reference evidence="2 3" key="1">
    <citation type="submission" date="2024-06" db="EMBL/GenBank/DDBJ databases">
        <title>Genomic Encyclopedia of Type Strains, Phase IV (KMG-IV): sequencing the most valuable type-strain genomes for metagenomic binning, comparative biology and taxonomic classification.</title>
        <authorList>
            <person name="Goeker M."/>
        </authorList>
    </citation>
    <scope>NUCLEOTIDE SEQUENCE [LARGE SCALE GENOMIC DNA]</scope>
    <source>
        <strain evidence="2 3">DSM 29288</strain>
    </source>
</reference>
<feature type="domain" description="NAD-dependent epimerase/dehydratase" evidence="1">
    <location>
        <begin position="3"/>
        <end position="229"/>
    </location>
</feature>
<dbReference type="InterPro" id="IPR036291">
    <property type="entry name" value="NAD(P)-bd_dom_sf"/>
</dbReference>
<proteinExistence type="predicted"/>
<evidence type="ECO:0000259" key="1">
    <source>
        <dbReference type="Pfam" id="PF01370"/>
    </source>
</evidence>
<dbReference type="EMBL" id="JBEPMY010000008">
    <property type="protein sequence ID" value="MET3755931.1"/>
    <property type="molecule type" value="Genomic_DNA"/>
</dbReference>
<dbReference type="GeneID" id="91150070"/>
<dbReference type="Gene3D" id="3.40.50.720">
    <property type="entry name" value="NAD(P)-binding Rossmann-like Domain"/>
    <property type="match status" value="1"/>
</dbReference>
<dbReference type="SUPFAM" id="SSF51735">
    <property type="entry name" value="NAD(P)-binding Rossmann-fold domains"/>
    <property type="match status" value="1"/>
</dbReference>
<protein>
    <submittedName>
        <fullName evidence="2">Nucleoside-diphosphate-sugar epimerase</fullName>
    </submittedName>
</protein>
<evidence type="ECO:0000313" key="2">
    <source>
        <dbReference type="EMBL" id="MET3755931.1"/>
    </source>
</evidence>
<name>A0ABV2MHJ0_9HYPH</name>
<accession>A0ABV2MHJ0</accession>
<dbReference type="Pfam" id="PF01370">
    <property type="entry name" value="Epimerase"/>
    <property type="match status" value="1"/>
</dbReference>
<dbReference type="Proteomes" id="UP001549077">
    <property type="component" value="Unassembled WGS sequence"/>
</dbReference>
<dbReference type="InterPro" id="IPR050177">
    <property type="entry name" value="Lipid_A_modif_metabolic_enz"/>
</dbReference>
<evidence type="ECO:0000313" key="3">
    <source>
        <dbReference type="Proteomes" id="UP001549077"/>
    </source>
</evidence>